<sequence>MTQTKTEARVWAAPLPLTALALCAGLITLTVAGLLTGLAQAGEISDPGAVTRWGLPTARYVHHLAAATAISSAILAAIAVPPRTGPRQRRKADRSADQHSEHPIYARLLQIATIAAIVWVVAALAVMVLTFSTLAGLPLSADESFSTGFFDFVTNITTGQAWLTVVLIAGAFGTLVAAVRSPAGLGFTAVLGLCALVPIAMVGHSSSGDDHNAAVSSLGLHLLGVVIWVGGLVTLALLAPQIARTASSLSARDQGGPELLGTLLRRYSLLAAVALATVVASGVINAEVRVSSFAQLFTTDYGLMLVVKITATAVLAVVGWMHRSWVIPRLAGSHLGTSMPPGTQRGATAAPSSSRFTTTRLLWQMILVEVAIMSSVIGVSAVLGRTAPPVPDDLPPDANPTRILTGYDLPPEQSLGQFFTLWRMDWLWVAIIAFLAIWYLRAMLQLRARSISWPVMRAVSWLFGLAVLFWVTSGGAAVYGMVTFSGHMVQHMTLTMVAPIFLVIGSPVTLALRALPTRRDGTRGAREWIIWLVHSKGSKLISHPLVASANFAGSIIIFYYTPLFGLALEYHLGHLLMTVHFLLTGYIFALVLIGRDPLPSRPPHYLRVLILLATMAFHAFFAIALMSSEGLIQADWFGNMGHGWFPALDDQHLGGELMWGLGEIPALLLGVIACVQWASDDTREMRRVDREADRTGDAELEEYNQMLEQMAERRRR</sequence>
<dbReference type="EMBL" id="JACIBT010000006">
    <property type="protein sequence ID" value="MBB3668052.1"/>
    <property type="molecule type" value="Genomic_DNA"/>
</dbReference>
<dbReference type="InterPro" id="IPR032694">
    <property type="entry name" value="CopC/D"/>
</dbReference>
<gene>
    <name evidence="8" type="ORF">FHX47_001681</name>
</gene>
<feature type="transmembrane region" description="Helical" evidence="6">
    <location>
        <begin position="458"/>
        <end position="482"/>
    </location>
</feature>
<feature type="transmembrane region" description="Helical" evidence="6">
    <location>
        <begin position="657"/>
        <end position="678"/>
    </location>
</feature>
<evidence type="ECO:0000256" key="5">
    <source>
        <dbReference type="ARBA" id="ARBA00023136"/>
    </source>
</evidence>
<feature type="transmembrane region" description="Helical" evidence="6">
    <location>
        <begin position="361"/>
        <end position="383"/>
    </location>
</feature>
<feature type="transmembrane region" description="Helical" evidence="6">
    <location>
        <begin position="218"/>
        <end position="239"/>
    </location>
</feature>
<organism evidence="8 9">
    <name type="scientific">Garicola koreensis</name>
    <dbReference type="NCBI Taxonomy" id="1262554"/>
    <lineage>
        <taxon>Bacteria</taxon>
        <taxon>Bacillati</taxon>
        <taxon>Actinomycetota</taxon>
        <taxon>Actinomycetes</taxon>
        <taxon>Micrococcales</taxon>
        <taxon>Micrococcaceae</taxon>
        <taxon>Garicola</taxon>
    </lineage>
</organism>
<evidence type="ECO:0000256" key="2">
    <source>
        <dbReference type="ARBA" id="ARBA00022475"/>
    </source>
</evidence>
<feature type="transmembrane region" description="Helical" evidence="6">
    <location>
        <begin position="267"/>
        <end position="286"/>
    </location>
</feature>
<evidence type="ECO:0000256" key="3">
    <source>
        <dbReference type="ARBA" id="ARBA00022692"/>
    </source>
</evidence>
<feature type="transmembrane region" description="Helical" evidence="6">
    <location>
        <begin position="60"/>
        <end position="80"/>
    </location>
</feature>
<keyword evidence="5 6" id="KW-0472">Membrane</keyword>
<dbReference type="InterPro" id="IPR019108">
    <property type="entry name" value="Caa3_assmbl_CtaG-rel"/>
</dbReference>
<dbReference type="GO" id="GO:0006825">
    <property type="term" value="P:copper ion transport"/>
    <property type="evidence" value="ECO:0007669"/>
    <property type="project" value="InterPro"/>
</dbReference>
<dbReference type="InterPro" id="IPR008457">
    <property type="entry name" value="Cu-R_CopD_dom"/>
</dbReference>
<feature type="transmembrane region" description="Helical" evidence="6">
    <location>
        <begin position="572"/>
        <end position="593"/>
    </location>
</feature>
<feature type="transmembrane region" description="Helical" evidence="6">
    <location>
        <begin position="185"/>
        <end position="206"/>
    </location>
</feature>
<dbReference type="PANTHER" id="PTHR34820">
    <property type="entry name" value="INNER MEMBRANE PROTEIN YEBZ"/>
    <property type="match status" value="1"/>
</dbReference>
<feature type="transmembrane region" description="Helical" evidence="6">
    <location>
        <begin position="426"/>
        <end position="446"/>
    </location>
</feature>
<feature type="transmembrane region" description="Helical" evidence="6">
    <location>
        <begin position="494"/>
        <end position="515"/>
    </location>
</feature>
<keyword evidence="3 6" id="KW-0812">Transmembrane</keyword>
<feature type="transmembrane region" description="Helical" evidence="6">
    <location>
        <begin position="540"/>
        <end position="560"/>
    </location>
</feature>
<proteinExistence type="predicted"/>
<accession>A0A7W5TSW6</accession>
<keyword evidence="2" id="KW-1003">Cell membrane</keyword>
<evidence type="ECO:0000256" key="6">
    <source>
        <dbReference type="SAM" id="Phobius"/>
    </source>
</evidence>
<comment type="subcellular location">
    <subcellularLocation>
        <location evidence="1">Cell membrane</location>
        <topology evidence="1">Multi-pass membrane protein</topology>
    </subcellularLocation>
</comment>
<comment type="caution">
    <text evidence="8">The sequence shown here is derived from an EMBL/GenBank/DDBJ whole genome shotgun (WGS) entry which is preliminary data.</text>
</comment>
<feature type="domain" description="Copper resistance protein D" evidence="7">
    <location>
        <begin position="263"/>
        <end position="383"/>
    </location>
</feature>
<evidence type="ECO:0000313" key="8">
    <source>
        <dbReference type="EMBL" id="MBB3668052.1"/>
    </source>
</evidence>
<evidence type="ECO:0000259" key="7">
    <source>
        <dbReference type="Pfam" id="PF05425"/>
    </source>
</evidence>
<feature type="transmembrane region" description="Helical" evidence="6">
    <location>
        <begin position="301"/>
        <end position="321"/>
    </location>
</feature>
<dbReference type="GO" id="GO:0005886">
    <property type="term" value="C:plasma membrane"/>
    <property type="evidence" value="ECO:0007669"/>
    <property type="project" value="UniProtKB-SubCell"/>
</dbReference>
<feature type="transmembrane region" description="Helical" evidence="6">
    <location>
        <begin position="108"/>
        <end position="139"/>
    </location>
</feature>
<dbReference type="AlphaFoldDB" id="A0A7W5TSW6"/>
<dbReference type="RefSeq" id="WP_343064346.1">
    <property type="nucleotide sequence ID" value="NZ_BAABKR010000016.1"/>
</dbReference>
<evidence type="ECO:0000256" key="4">
    <source>
        <dbReference type="ARBA" id="ARBA00022989"/>
    </source>
</evidence>
<reference evidence="8 9" key="1">
    <citation type="submission" date="2020-08" db="EMBL/GenBank/DDBJ databases">
        <title>Sequencing the genomes of 1000 actinobacteria strains.</title>
        <authorList>
            <person name="Klenk H.-P."/>
        </authorList>
    </citation>
    <scope>NUCLEOTIDE SEQUENCE [LARGE SCALE GENOMIC DNA]</scope>
    <source>
        <strain evidence="8 9">DSM 28238</strain>
    </source>
</reference>
<keyword evidence="4 6" id="KW-1133">Transmembrane helix</keyword>
<dbReference type="PANTHER" id="PTHR34820:SF4">
    <property type="entry name" value="INNER MEMBRANE PROTEIN YEBZ"/>
    <property type="match status" value="1"/>
</dbReference>
<dbReference type="Proteomes" id="UP000547528">
    <property type="component" value="Unassembled WGS sequence"/>
</dbReference>
<feature type="transmembrane region" description="Helical" evidence="6">
    <location>
        <begin position="159"/>
        <end position="178"/>
    </location>
</feature>
<feature type="transmembrane region" description="Helical" evidence="6">
    <location>
        <begin position="605"/>
        <end position="626"/>
    </location>
</feature>
<evidence type="ECO:0000313" key="9">
    <source>
        <dbReference type="Proteomes" id="UP000547528"/>
    </source>
</evidence>
<name>A0A7W5TSW6_9MICC</name>
<keyword evidence="9" id="KW-1185">Reference proteome</keyword>
<dbReference type="Pfam" id="PF05425">
    <property type="entry name" value="CopD"/>
    <property type="match status" value="1"/>
</dbReference>
<protein>
    <submittedName>
        <fullName evidence="8">Putative copper resistance protein D</fullName>
    </submittedName>
</protein>
<dbReference type="Pfam" id="PF09678">
    <property type="entry name" value="Caa3_CtaG"/>
    <property type="match status" value="1"/>
</dbReference>
<evidence type="ECO:0000256" key="1">
    <source>
        <dbReference type="ARBA" id="ARBA00004651"/>
    </source>
</evidence>